<accession>A0A6P1EB86</accession>
<evidence type="ECO:0000256" key="3">
    <source>
        <dbReference type="ARBA" id="ARBA00022741"/>
    </source>
</evidence>
<gene>
    <name evidence="6" type="primary">ppsR</name>
    <name evidence="6" type="ORF">GQR93_07335</name>
</gene>
<organism evidence="6 7">
    <name type="scientific">Lentilactobacillus hilgardii</name>
    <name type="common">Lactobacillus hilgardii</name>
    <dbReference type="NCBI Taxonomy" id="1588"/>
    <lineage>
        <taxon>Bacteria</taxon>
        <taxon>Bacillati</taxon>
        <taxon>Bacillota</taxon>
        <taxon>Bacilli</taxon>
        <taxon>Lactobacillales</taxon>
        <taxon>Lactobacillaceae</taxon>
        <taxon>Lentilactobacillus</taxon>
    </lineage>
</organism>
<evidence type="ECO:0000256" key="4">
    <source>
        <dbReference type="ARBA" id="ARBA00022777"/>
    </source>
</evidence>
<sequence>MGEIYMKTQNIFIISDSSGATAQTLAQTAASQFPNIKAEIRRFPFIQTESILKGILNLALTKKAMIFHTLVSIELSQMVVTFCKEHGIYDFDCIQTPMKLLSEATGEEPAHVPGLIHDLNENYFERISAIEFAVENDDGKNAKGLLEADIVLLGVSRTSKTPLSLYLANQNQRVANLPIGPDLHIPDELNHVKKDRIFGLLNTPEKLSRIRKQRMISYGLSADTPYSDTKNIKIELDFAKKLYKKIGCLVINVANKSIEETATIILESLNLDTTTFED</sequence>
<comment type="function">
    <text evidence="5">Bifunctional serine/threonine kinase and phosphorylase involved in the regulation of the pyruvate, phosphate dikinase (PPDK) by catalyzing its phosphorylation/dephosphorylation.</text>
</comment>
<dbReference type="PANTHER" id="PTHR31756:SF3">
    <property type="entry name" value="PYRUVATE, PHOSPHATE DIKINASE REGULATORY PROTEIN 1, CHLOROPLASTIC"/>
    <property type="match status" value="1"/>
</dbReference>
<dbReference type="EC" id="2.7.11.32" evidence="5"/>
<dbReference type="GO" id="GO:0043531">
    <property type="term" value="F:ADP binding"/>
    <property type="evidence" value="ECO:0007669"/>
    <property type="project" value="UniProtKB-UniRule"/>
</dbReference>
<dbReference type="Pfam" id="PF03618">
    <property type="entry name" value="Kinase-PPPase"/>
    <property type="match status" value="1"/>
</dbReference>
<dbReference type="InterPro" id="IPR026565">
    <property type="entry name" value="PPDK_reg"/>
</dbReference>
<evidence type="ECO:0000256" key="2">
    <source>
        <dbReference type="ARBA" id="ARBA00022679"/>
    </source>
</evidence>
<comment type="catalytic activity">
    <reaction evidence="5">
        <text>N(tele)-phospho-L-histidyl/L-threonyl-[pyruvate, phosphate dikinase] + ADP = N(tele)-phospho-L-histidyl/O-phospho-L-threonyl-[pyruvate, phosphate dikinase] + AMP + H(+)</text>
        <dbReference type="Rhea" id="RHEA:43692"/>
        <dbReference type="Rhea" id="RHEA-COMP:10650"/>
        <dbReference type="Rhea" id="RHEA-COMP:10651"/>
        <dbReference type="ChEBI" id="CHEBI:15378"/>
        <dbReference type="ChEBI" id="CHEBI:30013"/>
        <dbReference type="ChEBI" id="CHEBI:61977"/>
        <dbReference type="ChEBI" id="CHEBI:83586"/>
        <dbReference type="ChEBI" id="CHEBI:456215"/>
        <dbReference type="ChEBI" id="CHEBI:456216"/>
        <dbReference type="EC" id="2.7.11.32"/>
    </reaction>
</comment>
<dbReference type="AlphaFoldDB" id="A0A6P1EB86"/>
<evidence type="ECO:0000313" key="7">
    <source>
        <dbReference type="Proteomes" id="UP000465035"/>
    </source>
</evidence>
<dbReference type="InterPro" id="IPR005177">
    <property type="entry name" value="Kinase-pyrophosphorylase"/>
</dbReference>
<dbReference type="GO" id="GO:0016776">
    <property type="term" value="F:phosphotransferase activity, phosphate group as acceptor"/>
    <property type="evidence" value="ECO:0007669"/>
    <property type="project" value="UniProtKB-UniRule"/>
</dbReference>
<protein>
    <recommendedName>
        <fullName evidence="5">Putative pyruvate, phosphate dikinase regulatory protein</fullName>
        <shortName evidence="5">PPDK regulatory protein</shortName>
        <ecNumber evidence="5">2.7.11.32</ecNumber>
        <ecNumber evidence="5">2.7.4.27</ecNumber>
    </recommendedName>
</protein>
<feature type="binding site" evidence="5">
    <location>
        <begin position="154"/>
        <end position="161"/>
    </location>
    <ligand>
        <name>ADP</name>
        <dbReference type="ChEBI" id="CHEBI:456216"/>
    </ligand>
</feature>
<dbReference type="NCBIfam" id="NF003742">
    <property type="entry name" value="PRK05339.1"/>
    <property type="match status" value="1"/>
</dbReference>
<comment type="similarity">
    <text evidence="5">Belongs to the pyruvate, phosphate/water dikinase regulatory protein family. PDRP subfamily.</text>
</comment>
<keyword evidence="3 5" id="KW-0547">Nucleotide-binding</keyword>
<dbReference type="HAMAP" id="MF_00921">
    <property type="entry name" value="PDRP"/>
    <property type="match status" value="1"/>
</dbReference>
<proteinExistence type="inferred from homology"/>
<reference evidence="6 7" key="1">
    <citation type="submission" date="2019-12" db="EMBL/GenBank/DDBJ databases">
        <title>Lactobacillus hilgardii FLUB.</title>
        <authorList>
            <person name="Gustaw K."/>
        </authorList>
    </citation>
    <scope>NUCLEOTIDE SEQUENCE [LARGE SCALE GENOMIC DNA]</scope>
    <source>
        <strain evidence="6 7">FLUB</strain>
    </source>
</reference>
<comment type="catalytic activity">
    <reaction evidence="5">
        <text>N(tele)-phospho-L-histidyl/O-phospho-L-threonyl-[pyruvate, phosphate dikinase] + phosphate + H(+) = N(tele)-phospho-L-histidyl/L-threonyl-[pyruvate, phosphate dikinase] + diphosphate</text>
        <dbReference type="Rhea" id="RHEA:43696"/>
        <dbReference type="Rhea" id="RHEA-COMP:10650"/>
        <dbReference type="Rhea" id="RHEA-COMP:10651"/>
        <dbReference type="ChEBI" id="CHEBI:15378"/>
        <dbReference type="ChEBI" id="CHEBI:30013"/>
        <dbReference type="ChEBI" id="CHEBI:33019"/>
        <dbReference type="ChEBI" id="CHEBI:43474"/>
        <dbReference type="ChEBI" id="CHEBI:61977"/>
        <dbReference type="ChEBI" id="CHEBI:83586"/>
        <dbReference type="EC" id="2.7.4.27"/>
    </reaction>
</comment>
<evidence type="ECO:0000256" key="1">
    <source>
        <dbReference type="ARBA" id="ARBA00022527"/>
    </source>
</evidence>
<dbReference type="Proteomes" id="UP000465035">
    <property type="component" value="Chromosome"/>
</dbReference>
<name>A0A6P1EB86_LENHI</name>
<dbReference type="EMBL" id="CP047121">
    <property type="protein sequence ID" value="QHB52013.1"/>
    <property type="molecule type" value="Genomic_DNA"/>
</dbReference>
<keyword evidence="2 5" id="KW-0808">Transferase</keyword>
<keyword evidence="4 5" id="KW-0418">Kinase</keyword>
<dbReference type="GO" id="GO:0004674">
    <property type="term" value="F:protein serine/threonine kinase activity"/>
    <property type="evidence" value="ECO:0007669"/>
    <property type="project" value="UniProtKB-UniRule"/>
</dbReference>
<dbReference type="EC" id="2.7.4.27" evidence="5"/>
<evidence type="ECO:0000313" key="6">
    <source>
        <dbReference type="EMBL" id="QHB52013.1"/>
    </source>
</evidence>
<keyword evidence="1 5" id="KW-0723">Serine/threonine-protein kinase</keyword>
<evidence type="ECO:0000256" key="5">
    <source>
        <dbReference type="HAMAP-Rule" id="MF_00921"/>
    </source>
</evidence>
<dbReference type="GO" id="GO:0005524">
    <property type="term" value="F:ATP binding"/>
    <property type="evidence" value="ECO:0007669"/>
    <property type="project" value="InterPro"/>
</dbReference>
<keyword evidence="6" id="KW-0670">Pyruvate</keyword>
<dbReference type="PANTHER" id="PTHR31756">
    <property type="entry name" value="PYRUVATE, PHOSPHATE DIKINASE REGULATORY PROTEIN 1, CHLOROPLASTIC"/>
    <property type="match status" value="1"/>
</dbReference>